<dbReference type="RefSeq" id="WP_377058783.1">
    <property type="nucleotide sequence ID" value="NZ_JBHLUU010000117.1"/>
</dbReference>
<gene>
    <name evidence="2" type="ORF">ACFFHF_18295</name>
</gene>
<evidence type="ECO:0000259" key="1">
    <source>
        <dbReference type="Pfam" id="PF08378"/>
    </source>
</evidence>
<accession>A0ABV6KUZ8</accession>
<name>A0ABV6KUZ8_9BACI</name>
<comment type="caution">
    <text evidence="2">The sequence shown here is derived from an EMBL/GenBank/DDBJ whole genome shotgun (WGS) entry which is preliminary data.</text>
</comment>
<sequence>MLRKKDRFWSCSILRGKKQLFKRLAGHKGEQSLLYYLRQLPEKEHFIFHNLRLQERDYYFQIDFLVLTKYSIGKKPESKNNVPIIFFVSSINANLRGWQMPPSSSYSTFSVISSPIIPPVAFNTSPAASAGTSKTIFPS</sequence>
<proteinExistence type="predicted"/>
<protein>
    <submittedName>
        <fullName evidence="2">Nuclease-related domain-containing protein</fullName>
    </submittedName>
</protein>
<reference evidence="2 3" key="1">
    <citation type="submission" date="2024-09" db="EMBL/GenBank/DDBJ databases">
        <authorList>
            <person name="Sun Q."/>
            <person name="Mori K."/>
        </authorList>
    </citation>
    <scope>NUCLEOTIDE SEQUENCE [LARGE SCALE GENOMIC DNA]</scope>
    <source>
        <strain evidence="2 3">CGMCC 1.9126</strain>
    </source>
</reference>
<dbReference type="EMBL" id="JBHLUU010000117">
    <property type="protein sequence ID" value="MFC0477157.1"/>
    <property type="molecule type" value="Genomic_DNA"/>
</dbReference>
<dbReference type="Proteomes" id="UP001589738">
    <property type="component" value="Unassembled WGS sequence"/>
</dbReference>
<feature type="domain" description="NERD" evidence="1">
    <location>
        <begin position="25"/>
        <end position="72"/>
    </location>
</feature>
<evidence type="ECO:0000313" key="2">
    <source>
        <dbReference type="EMBL" id="MFC0477157.1"/>
    </source>
</evidence>
<keyword evidence="3" id="KW-1185">Reference proteome</keyword>
<organism evidence="2 3">
    <name type="scientific">Robertmurraya beringensis</name>
    <dbReference type="NCBI Taxonomy" id="641660"/>
    <lineage>
        <taxon>Bacteria</taxon>
        <taxon>Bacillati</taxon>
        <taxon>Bacillota</taxon>
        <taxon>Bacilli</taxon>
        <taxon>Bacillales</taxon>
        <taxon>Bacillaceae</taxon>
        <taxon>Robertmurraya</taxon>
    </lineage>
</organism>
<dbReference type="InterPro" id="IPR011528">
    <property type="entry name" value="NERD"/>
</dbReference>
<dbReference type="Pfam" id="PF08378">
    <property type="entry name" value="NERD"/>
    <property type="match status" value="1"/>
</dbReference>
<evidence type="ECO:0000313" key="3">
    <source>
        <dbReference type="Proteomes" id="UP001589738"/>
    </source>
</evidence>